<dbReference type="SUPFAM" id="SSF46458">
    <property type="entry name" value="Globin-like"/>
    <property type="match status" value="1"/>
</dbReference>
<dbReference type="GO" id="GO:0030089">
    <property type="term" value="C:phycobilisome"/>
    <property type="evidence" value="ECO:0007669"/>
    <property type="project" value="InterPro"/>
</dbReference>
<keyword evidence="3" id="KW-0089">Bile pigment</keyword>
<dbReference type="AlphaFoldDB" id="A0A6N8FVQ6"/>
<dbReference type="InterPro" id="IPR038719">
    <property type="entry name" value="Phycobilisome_asu/bsu_sf"/>
</dbReference>
<dbReference type="Pfam" id="PF00502">
    <property type="entry name" value="Phycobilisome"/>
    <property type="match status" value="1"/>
</dbReference>
<accession>A0A6N8FVQ6</accession>
<gene>
    <name evidence="4" type="ORF">BWI75_10975</name>
</gene>
<name>A0A6N8FVQ6_9CHRO</name>
<dbReference type="Proteomes" id="UP000441797">
    <property type="component" value="Unassembled WGS sequence"/>
</dbReference>
<evidence type="ECO:0000313" key="5">
    <source>
        <dbReference type="Proteomes" id="UP000441797"/>
    </source>
</evidence>
<dbReference type="RefSeq" id="WP_105217846.1">
    <property type="nucleotide sequence ID" value="NZ_CAWNSU010000036.1"/>
</dbReference>
<evidence type="ECO:0000313" key="4">
    <source>
        <dbReference type="EMBL" id="MUL36854.1"/>
    </source>
</evidence>
<reference evidence="4 5" key="1">
    <citation type="journal article" date="2019" name="Front. Microbiol.">
        <title>Genomic Features for Desiccation Tolerance and Sugar Biosynthesis in the Extremophile Gloeocapsopsis sp. UTEX B3054.</title>
        <authorList>
            <person name="Urrejola C."/>
            <person name="Alcorta J."/>
            <person name="Salas L."/>
            <person name="Vasquez M."/>
            <person name="Polz M.F."/>
            <person name="Vicuna R."/>
            <person name="Diez B."/>
        </authorList>
    </citation>
    <scope>NUCLEOTIDE SEQUENCE [LARGE SCALE GENOMIC DNA]</scope>
    <source>
        <strain evidence="4 5">1H9</strain>
    </source>
</reference>
<dbReference type="InterPro" id="IPR012128">
    <property type="entry name" value="Phycobilisome_asu/bsu"/>
</dbReference>
<dbReference type="OrthoDB" id="423955at2"/>
<dbReference type="CDD" id="cd08919">
    <property type="entry name" value="PBP-like"/>
    <property type="match status" value="1"/>
</dbReference>
<dbReference type="Gene3D" id="1.10.490.20">
    <property type="entry name" value="Phycocyanins"/>
    <property type="match status" value="1"/>
</dbReference>
<proteinExistence type="inferred from homology"/>
<sequence>MLTQLTRLSIEADGCYAKAEQLQFLKNYFQSLDQRVSAYEKIRSAEAEIISQVEAKMRALDPNLFCSATGDFTETWRRDIVQLLRYAAAALLFNDQERLREGLLLWHNTIAKSYQFDRTCKTTFTLMPEVIQQYLTLQETALFSPILELNYILLS</sequence>
<evidence type="ECO:0000256" key="2">
    <source>
        <dbReference type="ARBA" id="ARBA00022991"/>
    </source>
</evidence>
<dbReference type="InterPro" id="IPR009050">
    <property type="entry name" value="Globin-like_sf"/>
</dbReference>
<evidence type="ECO:0000256" key="3">
    <source>
        <dbReference type="ARBA" id="ARBA00023307"/>
    </source>
</evidence>
<dbReference type="EMBL" id="NAPY01000014">
    <property type="protein sequence ID" value="MUL36854.1"/>
    <property type="molecule type" value="Genomic_DNA"/>
</dbReference>
<comment type="similarity">
    <text evidence="1">Belongs to the phycobiliprotein family.</text>
</comment>
<protein>
    <submittedName>
        <fullName evidence="4">Phycobilisome protein</fullName>
    </submittedName>
</protein>
<keyword evidence="5" id="KW-1185">Reference proteome</keyword>
<organism evidence="4 5">
    <name type="scientific">Gloeocapsopsis dulcis AAB1 = 1H9</name>
    <dbReference type="NCBI Taxonomy" id="1433147"/>
    <lineage>
        <taxon>Bacteria</taxon>
        <taxon>Bacillati</taxon>
        <taxon>Cyanobacteriota</taxon>
        <taxon>Cyanophyceae</taxon>
        <taxon>Oscillatoriophycideae</taxon>
        <taxon>Chroococcales</taxon>
        <taxon>Chroococcaceae</taxon>
        <taxon>Gloeocapsopsis</taxon>
        <taxon>Gloeocapsopsis dulcis</taxon>
    </lineage>
</organism>
<keyword evidence="2" id="KW-0157">Chromophore</keyword>
<dbReference type="GO" id="GO:0015979">
    <property type="term" value="P:photosynthesis"/>
    <property type="evidence" value="ECO:0007669"/>
    <property type="project" value="InterPro"/>
</dbReference>
<comment type="caution">
    <text evidence="4">The sequence shown here is derived from an EMBL/GenBank/DDBJ whole genome shotgun (WGS) entry which is preliminary data.</text>
</comment>
<evidence type="ECO:0000256" key="1">
    <source>
        <dbReference type="ARBA" id="ARBA00008182"/>
    </source>
</evidence>